<dbReference type="AlphaFoldDB" id="A0AA88LQC4"/>
<dbReference type="Pfam" id="PF13639">
    <property type="entry name" value="zf-RING_2"/>
    <property type="match status" value="1"/>
</dbReference>
<evidence type="ECO:0000259" key="6">
    <source>
        <dbReference type="PROSITE" id="PS50089"/>
    </source>
</evidence>
<comment type="caution">
    <text evidence="7">The sequence shown here is derived from an EMBL/GenBank/DDBJ whole genome shotgun (WGS) entry which is preliminary data.</text>
</comment>
<evidence type="ECO:0000256" key="4">
    <source>
        <dbReference type="PROSITE-ProRule" id="PRU00175"/>
    </source>
</evidence>
<proteinExistence type="predicted"/>
<evidence type="ECO:0000313" key="8">
    <source>
        <dbReference type="Proteomes" id="UP001187415"/>
    </source>
</evidence>
<dbReference type="InterPro" id="IPR001841">
    <property type="entry name" value="Znf_RING"/>
</dbReference>
<dbReference type="GO" id="GO:0008270">
    <property type="term" value="F:zinc ion binding"/>
    <property type="evidence" value="ECO:0007669"/>
    <property type="project" value="UniProtKB-KW"/>
</dbReference>
<dbReference type="Proteomes" id="UP001187415">
    <property type="component" value="Unassembled WGS sequence"/>
</dbReference>
<dbReference type="SUPFAM" id="SSF57850">
    <property type="entry name" value="RING/U-box"/>
    <property type="match status" value="1"/>
</dbReference>
<gene>
    <name evidence="7" type="ORF">Q5P01_024469</name>
</gene>
<feature type="region of interest" description="Disordered" evidence="5">
    <location>
        <begin position="233"/>
        <end position="310"/>
    </location>
</feature>
<reference evidence="7" key="1">
    <citation type="submission" date="2023-07" db="EMBL/GenBank/DDBJ databases">
        <title>Chromosome-level Genome Assembly of Striped Snakehead (Channa striata).</title>
        <authorList>
            <person name="Liu H."/>
        </authorList>
    </citation>
    <scope>NUCLEOTIDE SEQUENCE</scope>
    <source>
        <strain evidence="7">Gz</strain>
        <tissue evidence="7">Muscle</tissue>
    </source>
</reference>
<dbReference type="Gene3D" id="3.30.40.10">
    <property type="entry name" value="Zinc/RING finger domain, C3HC4 (zinc finger)"/>
    <property type="match status" value="1"/>
</dbReference>
<feature type="domain" description="RING-type" evidence="6">
    <location>
        <begin position="110"/>
        <end position="158"/>
    </location>
</feature>
<sequence>MAEEEVLDTEEKGIVTLEEKHLPTTGETYVLYITGAEQREDESDSVIQPLLQHKHQDSCDENHKADMQTATDGADQETSVPQELELALRKQPGCSGSVRSLCSDSSRRECPICSEPYDLQRNHSLTLLNCNHALCHHCVAGIMKRAKEPGRLQCPFCRQTTPFPQWEIRRLQEESYSNSVYDPGPALIIRPGPELQAVPASRFCCFTVERHLETHAHRNMCGCPHIHLQPIRALQQQQQQQQQRDTPAPERGNRTAGARSATAARMHSCQHRGQQPLSPERPARDATGPQREREAAAGGSGTRPQEEGRG</sequence>
<dbReference type="SMART" id="SM00184">
    <property type="entry name" value="RING"/>
    <property type="match status" value="1"/>
</dbReference>
<evidence type="ECO:0000256" key="5">
    <source>
        <dbReference type="SAM" id="MobiDB-lite"/>
    </source>
</evidence>
<evidence type="ECO:0000256" key="2">
    <source>
        <dbReference type="ARBA" id="ARBA00022771"/>
    </source>
</evidence>
<dbReference type="PROSITE" id="PS50089">
    <property type="entry name" value="ZF_RING_2"/>
    <property type="match status" value="1"/>
</dbReference>
<dbReference type="GO" id="GO:0061630">
    <property type="term" value="F:ubiquitin protein ligase activity"/>
    <property type="evidence" value="ECO:0007669"/>
    <property type="project" value="TreeGrafter"/>
</dbReference>
<feature type="compositionally biased region" description="Low complexity" evidence="5">
    <location>
        <begin position="254"/>
        <end position="265"/>
    </location>
</feature>
<accession>A0AA88LQC4</accession>
<keyword evidence="3" id="KW-0862">Zinc</keyword>
<dbReference type="GO" id="GO:0016567">
    <property type="term" value="P:protein ubiquitination"/>
    <property type="evidence" value="ECO:0007669"/>
    <property type="project" value="TreeGrafter"/>
</dbReference>
<dbReference type="InterPro" id="IPR051435">
    <property type="entry name" value="RING_finger_E3_ubiq-ligases"/>
</dbReference>
<name>A0AA88LQC4_CHASR</name>
<evidence type="ECO:0000256" key="1">
    <source>
        <dbReference type="ARBA" id="ARBA00022723"/>
    </source>
</evidence>
<keyword evidence="1" id="KW-0479">Metal-binding</keyword>
<keyword evidence="2 4" id="KW-0863">Zinc-finger</keyword>
<dbReference type="PANTHER" id="PTHR22791:SF6">
    <property type="entry name" value="RING-TYPE DOMAIN-CONTAINING PROTEIN"/>
    <property type="match status" value="1"/>
</dbReference>
<dbReference type="InterPro" id="IPR013083">
    <property type="entry name" value="Znf_RING/FYVE/PHD"/>
</dbReference>
<evidence type="ECO:0000313" key="7">
    <source>
        <dbReference type="EMBL" id="KAK2818908.1"/>
    </source>
</evidence>
<evidence type="ECO:0000256" key="3">
    <source>
        <dbReference type="ARBA" id="ARBA00022833"/>
    </source>
</evidence>
<dbReference type="PANTHER" id="PTHR22791">
    <property type="entry name" value="RING-TYPE DOMAIN-CONTAINING PROTEIN"/>
    <property type="match status" value="1"/>
</dbReference>
<keyword evidence="8" id="KW-1185">Reference proteome</keyword>
<dbReference type="InterPro" id="IPR017907">
    <property type="entry name" value="Znf_RING_CS"/>
</dbReference>
<dbReference type="PROSITE" id="PS00518">
    <property type="entry name" value="ZF_RING_1"/>
    <property type="match status" value="1"/>
</dbReference>
<organism evidence="7 8">
    <name type="scientific">Channa striata</name>
    <name type="common">Snakehead murrel</name>
    <name type="synonym">Ophicephalus striatus</name>
    <dbReference type="NCBI Taxonomy" id="64152"/>
    <lineage>
        <taxon>Eukaryota</taxon>
        <taxon>Metazoa</taxon>
        <taxon>Chordata</taxon>
        <taxon>Craniata</taxon>
        <taxon>Vertebrata</taxon>
        <taxon>Euteleostomi</taxon>
        <taxon>Actinopterygii</taxon>
        <taxon>Neopterygii</taxon>
        <taxon>Teleostei</taxon>
        <taxon>Neoteleostei</taxon>
        <taxon>Acanthomorphata</taxon>
        <taxon>Anabantaria</taxon>
        <taxon>Anabantiformes</taxon>
        <taxon>Channoidei</taxon>
        <taxon>Channidae</taxon>
        <taxon>Channa</taxon>
    </lineage>
</organism>
<protein>
    <recommendedName>
        <fullName evidence="6">RING-type domain-containing protein</fullName>
    </recommendedName>
</protein>
<dbReference type="EMBL" id="JAUPFM010000020">
    <property type="protein sequence ID" value="KAK2818908.1"/>
    <property type="molecule type" value="Genomic_DNA"/>
</dbReference>